<dbReference type="Proteomes" id="UP001158986">
    <property type="component" value="Unassembled WGS sequence"/>
</dbReference>
<comment type="caution">
    <text evidence="2">The sequence shown here is derived from an EMBL/GenBank/DDBJ whole genome shotgun (WGS) entry which is preliminary data.</text>
</comment>
<proteinExistence type="predicted"/>
<accession>A0ABN8DB71</accession>
<sequence>MHVARDQATTDAEMESVGSCEYNPDDMDLDGPLARMANATLGQMSNMASRIKLSATSDLKEFHGKDQDEDRSRSWVTTLKTAYTRDQAPDEESVSILEDY</sequence>
<evidence type="ECO:0008006" key="4">
    <source>
        <dbReference type="Google" id="ProtNLM"/>
    </source>
</evidence>
<dbReference type="EMBL" id="CAKLCB010000393">
    <property type="protein sequence ID" value="CAH0522647.1"/>
    <property type="molecule type" value="Genomic_DNA"/>
</dbReference>
<protein>
    <recommendedName>
        <fullName evidence="4">PH domain-containing protein</fullName>
    </recommendedName>
</protein>
<reference evidence="2 3" key="1">
    <citation type="submission" date="2021-11" db="EMBL/GenBank/DDBJ databases">
        <authorList>
            <person name="Islam A."/>
            <person name="Islam S."/>
            <person name="Flora M.S."/>
            <person name="Rahman M."/>
            <person name="Ziaur R.M."/>
            <person name="Epstein J.H."/>
            <person name="Hassan M."/>
            <person name="Klassen M."/>
            <person name="Woodard K."/>
            <person name="Webb A."/>
            <person name="Webby R.J."/>
            <person name="El Zowalaty M.E."/>
        </authorList>
    </citation>
    <scope>NUCLEOTIDE SEQUENCE [LARGE SCALE GENOMIC DNA]</scope>
    <source>
        <strain evidence="2">Pbs1</strain>
    </source>
</reference>
<name>A0ABN8DB71_9STRA</name>
<evidence type="ECO:0000313" key="2">
    <source>
        <dbReference type="EMBL" id="CAH0522647.1"/>
    </source>
</evidence>
<gene>
    <name evidence="2" type="ORF">PBS001_LOCUS9072</name>
</gene>
<keyword evidence="3" id="KW-1185">Reference proteome</keyword>
<evidence type="ECO:0000256" key="1">
    <source>
        <dbReference type="SAM" id="MobiDB-lite"/>
    </source>
</evidence>
<evidence type="ECO:0000313" key="3">
    <source>
        <dbReference type="Proteomes" id="UP001158986"/>
    </source>
</evidence>
<organism evidence="2 3">
    <name type="scientific">Peronospora belbahrii</name>
    <dbReference type="NCBI Taxonomy" id="622444"/>
    <lineage>
        <taxon>Eukaryota</taxon>
        <taxon>Sar</taxon>
        <taxon>Stramenopiles</taxon>
        <taxon>Oomycota</taxon>
        <taxon>Peronosporomycetes</taxon>
        <taxon>Peronosporales</taxon>
        <taxon>Peronosporaceae</taxon>
        <taxon>Peronospora</taxon>
    </lineage>
</organism>
<feature type="region of interest" description="Disordered" evidence="1">
    <location>
        <begin position="1"/>
        <end position="26"/>
    </location>
</feature>